<gene>
    <name evidence="3" type="primary">AUGUSTUS-3.0.2_02643</name>
    <name evidence="3" type="ORF">TcasGA2_TC002643</name>
</gene>
<accession>D6WF21</accession>
<evidence type="ECO:0000256" key="1">
    <source>
        <dbReference type="SAM" id="Coils"/>
    </source>
</evidence>
<dbReference type="SUPFAM" id="SSF57997">
    <property type="entry name" value="Tropomyosin"/>
    <property type="match status" value="1"/>
</dbReference>
<dbReference type="PANTHER" id="PTHR16230">
    <property type="entry name" value="CAPPUCCINO"/>
    <property type="match status" value="1"/>
</dbReference>
<reference evidence="3 4" key="2">
    <citation type="journal article" date="2010" name="Nucleic Acids Res.">
        <title>BeetleBase in 2010: revisions to provide comprehensive genomic information for Tribolium castaneum.</title>
        <authorList>
            <person name="Kim H.S."/>
            <person name="Murphy T."/>
            <person name="Xia J."/>
            <person name="Caragea D."/>
            <person name="Park Y."/>
            <person name="Beeman R.W."/>
            <person name="Lorenzen M.D."/>
            <person name="Butcher S."/>
            <person name="Manak J.R."/>
            <person name="Brown S.J."/>
        </authorList>
    </citation>
    <scope>GENOME REANNOTATION</scope>
    <source>
        <strain evidence="3 4">Georgia GA2</strain>
    </source>
</reference>
<feature type="coiled-coil region" evidence="1">
    <location>
        <begin position="76"/>
        <end position="110"/>
    </location>
</feature>
<evidence type="ECO:0000256" key="2">
    <source>
        <dbReference type="SAM" id="MobiDB-lite"/>
    </source>
</evidence>
<dbReference type="PANTHER" id="PTHR16230:SF3">
    <property type="entry name" value="BIOGENESIS OF LYSOSOMAL ORGANELLES COMPLEX-1, SUBUNIT 4, CAPPUCCINO"/>
    <property type="match status" value="1"/>
</dbReference>
<feature type="compositionally biased region" description="Polar residues" evidence="2">
    <location>
        <begin position="128"/>
        <end position="145"/>
    </location>
</feature>
<dbReference type="Gene3D" id="1.20.5.340">
    <property type="match status" value="1"/>
</dbReference>
<protein>
    <submittedName>
        <fullName evidence="3">Biogenesis of lysosome-related organelles complex 1 subunit 4-like Protein</fullName>
    </submittedName>
</protein>
<name>D6WF21_TRICA</name>
<dbReference type="STRING" id="7070.D6WF21"/>
<evidence type="ECO:0000313" key="3">
    <source>
        <dbReference type="EMBL" id="EEZ99861.2"/>
    </source>
</evidence>
<keyword evidence="4" id="KW-1185">Reference proteome</keyword>
<evidence type="ECO:0000313" key="4">
    <source>
        <dbReference type="Proteomes" id="UP000007266"/>
    </source>
</evidence>
<proteinExistence type="predicted"/>
<dbReference type="eggNOG" id="ENOG502SAED">
    <property type="taxonomic scope" value="Eukaryota"/>
</dbReference>
<dbReference type="OrthoDB" id="2372305at2759"/>
<dbReference type="OMA" id="MLDMIRG"/>
<dbReference type="Proteomes" id="UP000007266">
    <property type="component" value="Linkage group 3"/>
</dbReference>
<reference evidence="3 4" key="1">
    <citation type="journal article" date="2008" name="Nature">
        <title>The genome of the model beetle and pest Tribolium castaneum.</title>
        <authorList>
            <consortium name="Tribolium Genome Sequencing Consortium"/>
            <person name="Richards S."/>
            <person name="Gibbs R.A."/>
            <person name="Weinstock G.M."/>
            <person name="Brown S.J."/>
            <person name="Denell R."/>
            <person name="Beeman R.W."/>
            <person name="Gibbs R."/>
            <person name="Beeman R.W."/>
            <person name="Brown S.J."/>
            <person name="Bucher G."/>
            <person name="Friedrich M."/>
            <person name="Grimmelikhuijzen C.J."/>
            <person name="Klingler M."/>
            <person name="Lorenzen M."/>
            <person name="Richards S."/>
            <person name="Roth S."/>
            <person name="Schroder R."/>
            <person name="Tautz D."/>
            <person name="Zdobnov E.M."/>
            <person name="Muzny D."/>
            <person name="Gibbs R.A."/>
            <person name="Weinstock G.M."/>
            <person name="Attaway T."/>
            <person name="Bell S."/>
            <person name="Buhay C.J."/>
            <person name="Chandrabose M.N."/>
            <person name="Chavez D."/>
            <person name="Clerk-Blankenburg K.P."/>
            <person name="Cree A."/>
            <person name="Dao M."/>
            <person name="Davis C."/>
            <person name="Chacko J."/>
            <person name="Dinh H."/>
            <person name="Dugan-Rocha S."/>
            <person name="Fowler G."/>
            <person name="Garner T.T."/>
            <person name="Garnes J."/>
            <person name="Gnirke A."/>
            <person name="Hawes A."/>
            <person name="Hernandez J."/>
            <person name="Hines S."/>
            <person name="Holder M."/>
            <person name="Hume J."/>
            <person name="Jhangiani S.N."/>
            <person name="Joshi V."/>
            <person name="Khan Z.M."/>
            <person name="Jackson L."/>
            <person name="Kovar C."/>
            <person name="Kowis A."/>
            <person name="Lee S."/>
            <person name="Lewis L.R."/>
            <person name="Margolis J."/>
            <person name="Morgan M."/>
            <person name="Nazareth L.V."/>
            <person name="Nguyen N."/>
            <person name="Okwuonu G."/>
            <person name="Parker D."/>
            <person name="Richards S."/>
            <person name="Ruiz S.J."/>
            <person name="Santibanez J."/>
            <person name="Savard J."/>
            <person name="Scherer S.E."/>
            <person name="Schneider B."/>
            <person name="Sodergren E."/>
            <person name="Tautz D."/>
            <person name="Vattahil S."/>
            <person name="Villasana D."/>
            <person name="White C.S."/>
            <person name="Wright R."/>
            <person name="Park Y."/>
            <person name="Beeman R.W."/>
            <person name="Lord J."/>
            <person name="Oppert B."/>
            <person name="Lorenzen M."/>
            <person name="Brown S."/>
            <person name="Wang L."/>
            <person name="Savard J."/>
            <person name="Tautz D."/>
            <person name="Richards S."/>
            <person name="Weinstock G."/>
            <person name="Gibbs R.A."/>
            <person name="Liu Y."/>
            <person name="Worley K."/>
            <person name="Weinstock G."/>
            <person name="Elsik C.G."/>
            <person name="Reese J.T."/>
            <person name="Elhaik E."/>
            <person name="Landan G."/>
            <person name="Graur D."/>
            <person name="Arensburger P."/>
            <person name="Atkinson P."/>
            <person name="Beeman R.W."/>
            <person name="Beidler J."/>
            <person name="Brown S.J."/>
            <person name="Demuth J.P."/>
            <person name="Drury D.W."/>
            <person name="Du Y.Z."/>
            <person name="Fujiwara H."/>
            <person name="Lorenzen M."/>
            <person name="Maselli V."/>
            <person name="Osanai M."/>
            <person name="Park Y."/>
            <person name="Robertson H.M."/>
            <person name="Tu Z."/>
            <person name="Wang J.J."/>
            <person name="Wang S."/>
            <person name="Richards S."/>
            <person name="Song H."/>
            <person name="Zhang L."/>
            <person name="Sodergren E."/>
            <person name="Werner D."/>
            <person name="Stanke M."/>
            <person name="Morgenstern B."/>
            <person name="Solovyev V."/>
            <person name="Kosarev P."/>
            <person name="Brown G."/>
            <person name="Chen H.C."/>
            <person name="Ermolaeva O."/>
            <person name="Hlavina W."/>
            <person name="Kapustin Y."/>
            <person name="Kiryutin B."/>
            <person name="Kitts P."/>
            <person name="Maglott D."/>
            <person name="Pruitt K."/>
            <person name="Sapojnikov V."/>
            <person name="Souvorov A."/>
            <person name="Mackey A.J."/>
            <person name="Waterhouse R.M."/>
            <person name="Wyder S."/>
            <person name="Zdobnov E.M."/>
            <person name="Zdobnov E.M."/>
            <person name="Wyder S."/>
            <person name="Kriventseva E.V."/>
            <person name="Kadowaki T."/>
            <person name="Bork P."/>
            <person name="Aranda M."/>
            <person name="Bao R."/>
            <person name="Beermann A."/>
            <person name="Berns N."/>
            <person name="Bolognesi R."/>
            <person name="Bonneton F."/>
            <person name="Bopp D."/>
            <person name="Brown S.J."/>
            <person name="Bucher G."/>
            <person name="Butts T."/>
            <person name="Chaumot A."/>
            <person name="Denell R.E."/>
            <person name="Ferrier D.E."/>
            <person name="Friedrich M."/>
            <person name="Gordon C.M."/>
            <person name="Jindra M."/>
            <person name="Klingler M."/>
            <person name="Lan Q."/>
            <person name="Lattorff H.M."/>
            <person name="Laudet V."/>
            <person name="von Levetsow C."/>
            <person name="Liu Z."/>
            <person name="Lutz R."/>
            <person name="Lynch J.A."/>
            <person name="da Fonseca R.N."/>
            <person name="Posnien N."/>
            <person name="Reuter R."/>
            <person name="Roth S."/>
            <person name="Savard J."/>
            <person name="Schinko J.B."/>
            <person name="Schmitt C."/>
            <person name="Schoppmeier M."/>
            <person name="Schroder R."/>
            <person name="Shippy T.D."/>
            <person name="Simonnet F."/>
            <person name="Marques-Souza H."/>
            <person name="Tautz D."/>
            <person name="Tomoyasu Y."/>
            <person name="Trauner J."/>
            <person name="Van der Zee M."/>
            <person name="Vervoort M."/>
            <person name="Wittkopp N."/>
            <person name="Wimmer E.A."/>
            <person name="Yang X."/>
            <person name="Jones A.K."/>
            <person name="Sattelle D.B."/>
            <person name="Ebert P.R."/>
            <person name="Nelson D."/>
            <person name="Scott J.G."/>
            <person name="Beeman R.W."/>
            <person name="Muthukrishnan S."/>
            <person name="Kramer K.J."/>
            <person name="Arakane Y."/>
            <person name="Beeman R.W."/>
            <person name="Zhu Q."/>
            <person name="Hogenkamp D."/>
            <person name="Dixit R."/>
            <person name="Oppert B."/>
            <person name="Jiang H."/>
            <person name="Zou Z."/>
            <person name="Marshall J."/>
            <person name="Elpidina E."/>
            <person name="Vinokurov K."/>
            <person name="Oppert C."/>
            <person name="Zou Z."/>
            <person name="Evans J."/>
            <person name="Lu Z."/>
            <person name="Zhao P."/>
            <person name="Sumathipala N."/>
            <person name="Altincicek B."/>
            <person name="Vilcinskas A."/>
            <person name="Williams M."/>
            <person name="Hultmark D."/>
            <person name="Hetru C."/>
            <person name="Jiang H."/>
            <person name="Grimmelikhuijzen C.J."/>
            <person name="Hauser F."/>
            <person name="Cazzamali G."/>
            <person name="Williamson M."/>
            <person name="Park Y."/>
            <person name="Li B."/>
            <person name="Tanaka Y."/>
            <person name="Predel R."/>
            <person name="Neupert S."/>
            <person name="Schachtner J."/>
            <person name="Verleyen P."/>
            <person name="Raible F."/>
            <person name="Bork P."/>
            <person name="Friedrich M."/>
            <person name="Walden K.K."/>
            <person name="Robertson H.M."/>
            <person name="Angeli S."/>
            <person name="Foret S."/>
            <person name="Bucher G."/>
            <person name="Schuetz S."/>
            <person name="Maleszka R."/>
            <person name="Wimmer E.A."/>
            <person name="Beeman R.W."/>
            <person name="Lorenzen M."/>
            <person name="Tomoyasu Y."/>
            <person name="Miller S.C."/>
            <person name="Grossmann D."/>
            <person name="Bucher G."/>
        </authorList>
    </citation>
    <scope>NUCLEOTIDE SEQUENCE [LARGE SCALE GENOMIC DNA]</scope>
    <source>
        <strain evidence="3 4">Georgia GA2</strain>
    </source>
</reference>
<feature type="region of interest" description="Disordered" evidence="2">
    <location>
        <begin position="125"/>
        <end position="145"/>
    </location>
</feature>
<dbReference type="EMBL" id="KQ971326">
    <property type="protein sequence ID" value="EEZ99861.2"/>
    <property type="molecule type" value="Genomic_DNA"/>
</dbReference>
<dbReference type="HOGENOM" id="CLU_096507_1_0_1"/>
<dbReference type="KEGG" id="tca:103312437"/>
<dbReference type="InterPro" id="IPR024857">
    <property type="entry name" value="Cappuccino"/>
</dbReference>
<dbReference type="GO" id="GO:0031083">
    <property type="term" value="C:BLOC-1 complex"/>
    <property type="evidence" value="ECO:0000318"/>
    <property type="project" value="GO_Central"/>
</dbReference>
<keyword evidence="1" id="KW-0175">Coiled coil</keyword>
<dbReference type="AlphaFoldDB" id="D6WF21"/>
<organism evidence="3 4">
    <name type="scientific">Tribolium castaneum</name>
    <name type="common">Red flour beetle</name>
    <dbReference type="NCBI Taxonomy" id="7070"/>
    <lineage>
        <taxon>Eukaryota</taxon>
        <taxon>Metazoa</taxon>
        <taxon>Ecdysozoa</taxon>
        <taxon>Arthropoda</taxon>
        <taxon>Hexapoda</taxon>
        <taxon>Insecta</taxon>
        <taxon>Pterygota</taxon>
        <taxon>Neoptera</taxon>
        <taxon>Endopterygota</taxon>
        <taxon>Coleoptera</taxon>
        <taxon>Polyphaga</taxon>
        <taxon>Cucujiformia</taxon>
        <taxon>Tenebrionidae</taxon>
        <taxon>Tenebrionidae incertae sedis</taxon>
        <taxon>Tribolium</taxon>
    </lineage>
</organism>
<sequence>MSAHVEKTAKDFSKFLTVDMDERLKPINKSIDDMLARLEEFQTMISFAKQERINATELVSSIQSSNESLNDLFQRIDSVEKLVQDVKSTLDNLEAVVEKAEEEVGVTESKTSKVANIFTPLFKKTSGKKQTGNSSQTFKTSDYFN</sequence>